<evidence type="ECO:0000256" key="3">
    <source>
        <dbReference type="ARBA" id="ARBA00022723"/>
    </source>
</evidence>
<dbReference type="Proteomes" id="UP000244904">
    <property type="component" value="Unassembled WGS sequence"/>
</dbReference>
<keyword evidence="4 9" id="KW-0456">Lyase</keyword>
<gene>
    <name evidence="9" type="primary">hpcH</name>
    <name evidence="9" type="ORF">PRI8871_03005</name>
</gene>
<dbReference type="InterPro" id="IPR005000">
    <property type="entry name" value="Aldolase/citrate-lyase_domain"/>
</dbReference>
<evidence type="ECO:0000256" key="1">
    <source>
        <dbReference type="ARBA" id="ARBA00001968"/>
    </source>
</evidence>
<dbReference type="EMBL" id="OMOJ01000007">
    <property type="protein sequence ID" value="SPF81183.1"/>
    <property type="molecule type" value="Genomic_DNA"/>
</dbReference>
<dbReference type="InterPro" id="IPR050251">
    <property type="entry name" value="HpcH-HpaI_aldolase"/>
</dbReference>
<keyword evidence="3" id="KW-0479">Metal-binding</keyword>
<evidence type="ECO:0000256" key="5">
    <source>
        <dbReference type="ARBA" id="ARBA00023317"/>
    </source>
</evidence>
<evidence type="ECO:0000256" key="2">
    <source>
        <dbReference type="ARBA" id="ARBA00005568"/>
    </source>
</evidence>
<keyword evidence="5" id="KW-0670">Pyruvate</keyword>
<dbReference type="InterPro" id="IPR040442">
    <property type="entry name" value="Pyrv_kinase-like_dom_sf"/>
</dbReference>
<dbReference type="GO" id="GO:0005737">
    <property type="term" value="C:cytoplasm"/>
    <property type="evidence" value="ECO:0007669"/>
    <property type="project" value="UniProtKB-ARBA"/>
</dbReference>
<dbReference type="FunFam" id="3.20.20.60:FF:000004">
    <property type="entry name" value="5-keto-4-deoxy-D-glucarate aldolase"/>
    <property type="match status" value="1"/>
</dbReference>
<comment type="cofactor">
    <cofactor evidence="1">
        <name>a divalent metal cation</name>
        <dbReference type="ChEBI" id="CHEBI:60240"/>
    </cofactor>
</comment>
<dbReference type="OrthoDB" id="9802624at2"/>
<keyword evidence="10" id="KW-1185">Reference proteome</keyword>
<evidence type="ECO:0000256" key="6">
    <source>
        <dbReference type="ARBA" id="ARBA00045074"/>
    </source>
</evidence>
<dbReference type="InterPro" id="IPR015813">
    <property type="entry name" value="Pyrv/PenolPyrv_kinase-like_dom"/>
</dbReference>
<reference evidence="10" key="1">
    <citation type="submission" date="2018-03" db="EMBL/GenBank/DDBJ databases">
        <authorList>
            <person name="Rodrigo-Torres L."/>
            <person name="Arahal R. D."/>
            <person name="Lucena T."/>
        </authorList>
    </citation>
    <scope>NUCLEOTIDE SEQUENCE [LARGE SCALE GENOMIC DNA]</scope>
    <source>
        <strain evidence="10">CECT 8871</strain>
    </source>
</reference>
<dbReference type="GO" id="GO:0046872">
    <property type="term" value="F:metal ion binding"/>
    <property type="evidence" value="ECO:0007669"/>
    <property type="project" value="UniProtKB-KW"/>
</dbReference>
<evidence type="ECO:0000256" key="7">
    <source>
        <dbReference type="ARBA" id="ARBA00068169"/>
    </source>
</evidence>
<dbReference type="PANTHER" id="PTHR30502">
    <property type="entry name" value="2-KETO-3-DEOXY-L-RHAMNONATE ALDOLASE"/>
    <property type="match status" value="1"/>
</dbReference>
<evidence type="ECO:0000259" key="8">
    <source>
        <dbReference type="Pfam" id="PF03328"/>
    </source>
</evidence>
<protein>
    <recommendedName>
        <fullName evidence="7">Hydroxypyruvate/pyruvate aldolase</fullName>
    </recommendedName>
</protein>
<dbReference type="Gene3D" id="3.20.20.60">
    <property type="entry name" value="Phosphoenolpyruvate-binding domains"/>
    <property type="match status" value="1"/>
</dbReference>
<feature type="domain" description="HpcH/HpaI aldolase/citrate lyase" evidence="8">
    <location>
        <begin position="18"/>
        <end position="238"/>
    </location>
</feature>
<evidence type="ECO:0000313" key="10">
    <source>
        <dbReference type="Proteomes" id="UP000244904"/>
    </source>
</evidence>
<dbReference type="SUPFAM" id="SSF51621">
    <property type="entry name" value="Phosphoenolpyruvate/pyruvate domain"/>
    <property type="match status" value="1"/>
</dbReference>
<proteinExistence type="inferred from homology"/>
<evidence type="ECO:0000313" key="9">
    <source>
        <dbReference type="EMBL" id="SPF81183.1"/>
    </source>
</evidence>
<accession>A0A2R8AYR6</accession>
<dbReference type="GO" id="GO:0016832">
    <property type="term" value="F:aldehyde-lyase activity"/>
    <property type="evidence" value="ECO:0007669"/>
    <property type="project" value="TreeGrafter"/>
</dbReference>
<evidence type="ECO:0000256" key="4">
    <source>
        <dbReference type="ARBA" id="ARBA00023239"/>
    </source>
</evidence>
<sequence>MDLTKNAFKAAIKAGQRQVGMWCSLPEPGLAELMGAIGYDWLLVDTEHSPLTAVDTLPMLRATDQFAMSALVRPGWNDAVEIKKMLDLGAQSLLIPFVQNGDEARAAVAATRYPPHGIRGVSGMSRSSMYGLVDDYAKRAADELCVIVQIETMDAAERVEEIAAVEGVDGVFVGPADLAASMGHVGNAKHPDVQAMIARTIERITAAGKPAGFLSPDDEMLQMSLDAGAVFVAVDLDIAILKREATARLARWRG</sequence>
<dbReference type="Pfam" id="PF03328">
    <property type="entry name" value="HpcH_HpaI"/>
    <property type="match status" value="1"/>
</dbReference>
<dbReference type="PANTHER" id="PTHR30502:SF4">
    <property type="entry name" value="5-KETO-4-DEOXY-D-GLUCARATE ALDOLASE"/>
    <property type="match status" value="1"/>
</dbReference>
<comment type="similarity">
    <text evidence="2">Belongs to the HpcH/HpaI aldolase family.</text>
</comment>
<comment type="catalytic activity">
    <reaction evidence="6">
        <text>D-glyceraldehyde + pyruvate = 2-dehydro-3-deoxy-L-galactonate</text>
        <dbReference type="Rhea" id="RHEA:80055"/>
        <dbReference type="ChEBI" id="CHEBI:15361"/>
        <dbReference type="ChEBI" id="CHEBI:17378"/>
        <dbReference type="ChEBI" id="CHEBI:75545"/>
    </reaction>
</comment>
<dbReference type="AlphaFoldDB" id="A0A2R8AYR6"/>
<name>A0A2R8AYR6_9RHOB</name>
<dbReference type="RefSeq" id="WP_108887033.1">
    <property type="nucleotide sequence ID" value="NZ_OMOJ01000007.1"/>
</dbReference>
<organism evidence="9 10">
    <name type="scientific">Pseudoprimorskyibacter insulae</name>
    <dbReference type="NCBI Taxonomy" id="1695997"/>
    <lineage>
        <taxon>Bacteria</taxon>
        <taxon>Pseudomonadati</taxon>
        <taxon>Pseudomonadota</taxon>
        <taxon>Alphaproteobacteria</taxon>
        <taxon>Rhodobacterales</taxon>
        <taxon>Paracoccaceae</taxon>
        <taxon>Pseudoprimorskyibacter</taxon>
    </lineage>
</organism>